<dbReference type="RefSeq" id="WP_210024755.1">
    <property type="nucleotide sequence ID" value="NZ_JAGINU010000001.1"/>
</dbReference>
<dbReference type="InterPro" id="IPR011701">
    <property type="entry name" value="MFS"/>
</dbReference>
<feature type="region of interest" description="Disordered" evidence="7">
    <location>
        <begin position="861"/>
        <end position="893"/>
    </location>
</feature>
<organism evidence="10 11">
    <name type="scientific">Pseudonocardia parietis</name>
    <dbReference type="NCBI Taxonomy" id="570936"/>
    <lineage>
        <taxon>Bacteria</taxon>
        <taxon>Bacillati</taxon>
        <taxon>Actinomycetota</taxon>
        <taxon>Actinomycetes</taxon>
        <taxon>Pseudonocardiales</taxon>
        <taxon>Pseudonocardiaceae</taxon>
        <taxon>Pseudonocardia</taxon>
    </lineage>
</organism>
<dbReference type="SUPFAM" id="SSF49464">
    <property type="entry name" value="Carboxypeptidase regulatory domain-like"/>
    <property type="match status" value="2"/>
</dbReference>
<feature type="transmembrane region" description="Helical" evidence="8">
    <location>
        <begin position="242"/>
        <end position="265"/>
    </location>
</feature>
<name>A0ABS4VLC3_9PSEU</name>
<feature type="transmembrane region" description="Helical" evidence="8">
    <location>
        <begin position="518"/>
        <end position="537"/>
    </location>
</feature>
<keyword evidence="11" id="KW-1185">Reference proteome</keyword>
<dbReference type="SUPFAM" id="SSF49478">
    <property type="entry name" value="Cna protein B-type domain"/>
    <property type="match status" value="1"/>
</dbReference>
<feature type="transmembrane region" description="Helical" evidence="8">
    <location>
        <begin position="313"/>
        <end position="338"/>
    </location>
</feature>
<dbReference type="InterPro" id="IPR004638">
    <property type="entry name" value="EmrB-like"/>
</dbReference>
<evidence type="ECO:0000313" key="11">
    <source>
        <dbReference type="Proteomes" id="UP001519295"/>
    </source>
</evidence>
<feature type="transmembrane region" description="Helical" evidence="8">
    <location>
        <begin position="153"/>
        <end position="172"/>
    </location>
</feature>
<evidence type="ECO:0000256" key="5">
    <source>
        <dbReference type="ARBA" id="ARBA00022989"/>
    </source>
</evidence>
<dbReference type="PROSITE" id="PS50850">
    <property type="entry name" value="MFS"/>
    <property type="match status" value="1"/>
</dbReference>
<evidence type="ECO:0000256" key="6">
    <source>
        <dbReference type="ARBA" id="ARBA00023136"/>
    </source>
</evidence>
<dbReference type="Proteomes" id="UP001519295">
    <property type="component" value="Unassembled WGS sequence"/>
</dbReference>
<protein>
    <submittedName>
        <fullName evidence="10">EmrB/QacA subfamily drug resistance transporter</fullName>
    </submittedName>
</protein>
<evidence type="ECO:0000259" key="9">
    <source>
        <dbReference type="PROSITE" id="PS50850"/>
    </source>
</evidence>
<dbReference type="InterPro" id="IPR020846">
    <property type="entry name" value="MFS_dom"/>
</dbReference>
<feature type="region of interest" description="Disordered" evidence="7">
    <location>
        <begin position="563"/>
        <end position="604"/>
    </location>
</feature>
<evidence type="ECO:0000256" key="8">
    <source>
        <dbReference type="SAM" id="Phobius"/>
    </source>
</evidence>
<dbReference type="CDD" id="cd17502">
    <property type="entry name" value="MFS_Azr1_MDR_like"/>
    <property type="match status" value="1"/>
</dbReference>
<dbReference type="Pfam" id="PF13620">
    <property type="entry name" value="CarboxypepD_reg"/>
    <property type="match status" value="2"/>
</dbReference>
<evidence type="ECO:0000256" key="2">
    <source>
        <dbReference type="ARBA" id="ARBA00022448"/>
    </source>
</evidence>
<keyword evidence="6 8" id="KW-0472">Membrane</keyword>
<feature type="transmembrane region" description="Helical" evidence="8">
    <location>
        <begin position="120"/>
        <end position="141"/>
    </location>
</feature>
<dbReference type="Gene3D" id="1.20.1720.10">
    <property type="entry name" value="Multidrug resistance protein D"/>
    <property type="match status" value="1"/>
</dbReference>
<dbReference type="Pfam" id="PF07690">
    <property type="entry name" value="MFS_1"/>
    <property type="match status" value="1"/>
</dbReference>
<comment type="subcellular location">
    <subcellularLocation>
        <location evidence="1">Cell membrane</location>
        <topology evidence="1">Multi-pass membrane protein</topology>
    </subcellularLocation>
</comment>
<evidence type="ECO:0000256" key="1">
    <source>
        <dbReference type="ARBA" id="ARBA00004651"/>
    </source>
</evidence>
<proteinExistence type="predicted"/>
<dbReference type="InterPro" id="IPR008969">
    <property type="entry name" value="CarboxyPept-like_regulatory"/>
</dbReference>
<feature type="compositionally biased region" description="Low complexity" evidence="7">
    <location>
        <begin position="563"/>
        <end position="581"/>
    </location>
</feature>
<dbReference type="PANTHER" id="PTHR23501">
    <property type="entry name" value="MAJOR FACILITATOR SUPERFAMILY"/>
    <property type="match status" value="1"/>
</dbReference>
<keyword evidence="5 8" id="KW-1133">Transmembrane helix</keyword>
<evidence type="ECO:0000313" key="10">
    <source>
        <dbReference type="EMBL" id="MBP2364731.1"/>
    </source>
</evidence>
<feature type="transmembrane region" description="Helical" evidence="8">
    <location>
        <begin position="92"/>
        <end position="114"/>
    </location>
</feature>
<dbReference type="Gene3D" id="2.60.40.1120">
    <property type="entry name" value="Carboxypeptidase-like, regulatory domain"/>
    <property type="match status" value="2"/>
</dbReference>
<keyword evidence="3" id="KW-1003">Cell membrane</keyword>
<dbReference type="PANTHER" id="PTHR23501:SF197">
    <property type="entry name" value="COMD"/>
    <property type="match status" value="1"/>
</dbReference>
<evidence type="ECO:0000256" key="4">
    <source>
        <dbReference type="ARBA" id="ARBA00022692"/>
    </source>
</evidence>
<dbReference type="InterPro" id="IPR036259">
    <property type="entry name" value="MFS_trans_sf"/>
</dbReference>
<feature type="transmembrane region" description="Helical" evidence="8">
    <location>
        <begin position="350"/>
        <end position="371"/>
    </location>
</feature>
<dbReference type="NCBIfam" id="TIGR00711">
    <property type="entry name" value="efflux_EmrB"/>
    <property type="match status" value="1"/>
</dbReference>
<sequence length="893" mass="91868">MSTAAAGARPGATPADGELTHRQILTVLGGLMLGMFLAALDQTVVSTAVRTIADDLSGLSLQAWATTAFLITSTISTPLYGKLSDIFGRKPLFMIAIVVFLVGSVACTLAWSMYSLAVFRALQGLGAGGLMSLAMTILGDIVPPRERARYQGYFLAVFGTSSVIGPVVGGLLSGVDTILGIDGWRWIFLVNVPIGLVALVVVYKVLNVPHVPRRARIDWPGALALTMCLVPLLIVVEQGRDWGWAATPSILCYVIGAVGLALFVLAERAYGDDALLPLRLFRTGIFTLSSIINLLIGMAMLGGIALLPQFLQLVYGATPIEAGFMMLPMVGGIMIASVTSGQLTSRTGRYKIFPVIGTAFITIAMVLFWQTLTPQIPIWQLDLTMVLLGLGLGLCMQTLVLAVQNALPARDMGVTTSAVTFFRQMGGALGTAVFLSVVFSTAGDRIGEAIRSAMGTDAFRTAVSDPAVLADPANQQVVQGLQSGASSSAVLSDSSFLQQIDPRLAAPFQDGFTSSMTLAFLVAACVIAVAFVLVLFLEERPLRTMSGAQAARAEAEAAAAAAASLPTGEATTAAPVPVPAGRGAGREPDGGPTTAAPTGIDGTVPVAAPHRVERDGEGPAVTGRIRDEDDDALAGVTVTVARLSGEQAGRATTDGDGHYRVALDGPGRFLVVAASGSLPPHAVTLPVGSGPARHDIRLAGGSGVRGSVRDAGGHGVEGVTVSLIDTAGDVVATGRSGDTGRFALTGVPEGRYTLAAAGEDVDPVATGIHIPSAGTAAQDLRLPQRARLTGRVTAASDGLPVARALATLIDSDGAVVGSRLAGPDGTFAFDGLASGSYTLATSGYPPVATVVALEPGRVTHSDVEFPHPLADPEPSPSPSAEGNGRPLREGEPR</sequence>
<dbReference type="Gene3D" id="1.20.1250.20">
    <property type="entry name" value="MFS general substrate transporter like domains"/>
    <property type="match status" value="1"/>
</dbReference>
<keyword evidence="4 8" id="KW-0812">Transmembrane</keyword>
<feature type="domain" description="Major facilitator superfamily (MFS) profile" evidence="9">
    <location>
        <begin position="27"/>
        <end position="542"/>
    </location>
</feature>
<feature type="transmembrane region" description="Helical" evidence="8">
    <location>
        <begin position="61"/>
        <end position="80"/>
    </location>
</feature>
<dbReference type="EMBL" id="JAGINU010000001">
    <property type="protein sequence ID" value="MBP2364731.1"/>
    <property type="molecule type" value="Genomic_DNA"/>
</dbReference>
<keyword evidence="2" id="KW-0813">Transport</keyword>
<evidence type="ECO:0000256" key="3">
    <source>
        <dbReference type="ARBA" id="ARBA00022475"/>
    </source>
</evidence>
<evidence type="ECO:0000256" key="7">
    <source>
        <dbReference type="SAM" id="MobiDB-lite"/>
    </source>
</evidence>
<feature type="transmembrane region" description="Helical" evidence="8">
    <location>
        <begin position="217"/>
        <end position="236"/>
    </location>
</feature>
<feature type="transmembrane region" description="Helical" evidence="8">
    <location>
        <begin position="383"/>
        <end position="403"/>
    </location>
</feature>
<comment type="caution">
    <text evidence="10">The sequence shown here is derived from an EMBL/GenBank/DDBJ whole genome shotgun (WGS) entry which is preliminary data.</text>
</comment>
<gene>
    <name evidence="10" type="ORF">JOF36_000427</name>
</gene>
<accession>A0ABS4VLC3</accession>
<feature type="transmembrane region" description="Helical" evidence="8">
    <location>
        <begin position="184"/>
        <end position="205"/>
    </location>
</feature>
<dbReference type="SUPFAM" id="SSF103473">
    <property type="entry name" value="MFS general substrate transporter"/>
    <property type="match status" value="1"/>
</dbReference>
<feature type="transmembrane region" description="Helical" evidence="8">
    <location>
        <begin position="24"/>
        <end position="41"/>
    </location>
</feature>
<reference evidence="10 11" key="1">
    <citation type="submission" date="2021-03" db="EMBL/GenBank/DDBJ databases">
        <title>Sequencing the genomes of 1000 actinobacteria strains.</title>
        <authorList>
            <person name="Klenk H.-P."/>
        </authorList>
    </citation>
    <scope>NUCLEOTIDE SEQUENCE [LARGE SCALE GENOMIC DNA]</scope>
    <source>
        <strain evidence="10 11">DSM 45256</strain>
    </source>
</reference>
<feature type="transmembrane region" description="Helical" evidence="8">
    <location>
        <begin position="285"/>
        <end position="307"/>
    </location>
</feature>